<dbReference type="GO" id="GO:0043844">
    <property type="term" value="F:ADP-specific phosphofructokinase activity"/>
    <property type="evidence" value="ECO:0007669"/>
    <property type="project" value="UniProtKB-EC"/>
</dbReference>
<dbReference type="AlphaFoldDB" id="A0A1H9Y7N3"/>
<protein>
    <recommendedName>
        <fullName evidence="7">ADP-specific phosphofructokinase</fullName>
        <ecNumber evidence="7">2.7.1.146</ecNumber>
    </recommendedName>
    <alternativeName>
        <fullName evidence="7">ADP-dependent phosphofructokinase</fullName>
        <shortName evidence="7">ADP-Pfk</shortName>
    </alternativeName>
</protein>
<name>A0A1H9Y7N3_9EURY</name>
<keyword evidence="1 7" id="KW-0963">Cytoplasm</keyword>
<dbReference type="Gene3D" id="3.40.1190.20">
    <property type="match status" value="1"/>
</dbReference>
<dbReference type="HAMAP" id="MF_00561">
    <property type="entry name" value="ADP_PFKinase"/>
    <property type="match status" value="1"/>
</dbReference>
<dbReference type="InterPro" id="IPR011790">
    <property type="entry name" value="ADP_PFK_arc"/>
</dbReference>
<dbReference type="STRING" id="1353158.SAMN04488587_0314"/>
<dbReference type="Gene3D" id="3.30.1110.20">
    <property type="match status" value="1"/>
</dbReference>
<evidence type="ECO:0000256" key="4">
    <source>
        <dbReference type="ARBA" id="ARBA00022777"/>
    </source>
</evidence>
<evidence type="ECO:0000313" key="9">
    <source>
        <dbReference type="Proteomes" id="UP000243338"/>
    </source>
</evidence>
<comment type="catalytic activity">
    <reaction evidence="7">
        <text>beta-D-fructose 6-phosphate + ADP = beta-D-fructose 1,6-bisphosphate + AMP + H(+)</text>
        <dbReference type="Rhea" id="RHEA:20105"/>
        <dbReference type="ChEBI" id="CHEBI:15378"/>
        <dbReference type="ChEBI" id="CHEBI:32966"/>
        <dbReference type="ChEBI" id="CHEBI:57634"/>
        <dbReference type="ChEBI" id="CHEBI:456215"/>
        <dbReference type="ChEBI" id="CHEBI:456216"/>
        <dbReference type="EC" id="2.7.1.146"/>
    </reaction>
</comment>
<evidence type="ECO:0000256" key="6">
    <source>
        <dbReference type="ARBA" id="ARBA00023152"/>
    </source>
</evidence>
<keyword evidence="6 7" id="KW-0324">Glycolysis</keyword>
<comment type="function">
    <text evidence="7">Catalyzes the phosphorylation of fructose 6-phosphate to fructose 1,6-bisphosphate using ADP as the phosphate donor.</text>
</comment>
<dbReference type="PROSITE" id="PS51255">
    <property type="entry name" value="ADPK"/>
    <property type="match status" value="1"/>
</dbReference>
<sequence length="486" mass="54539">MEIREWDSIYHKSYEDIRSSIGNVRGIFVAYNSNIDAIKHIGAEDIEHLLMNVDISEVREKVFEYPRQIDSPSDLVARLIIAMRDGKAAEVPTNTTDIHDWLTDHLVFDSARMGGQAGIISNLLASMGIEKVITYVPWLSEEQAEYFVDSENLLFPVVEDGELVLKHPKQAFDPDNRPKVNWILEFSKGMEVKFAGEHFVIPRDNRLIISSRPKWIRIEMDPELYERIPQLQADIDGAILAGYQMIKEEYEDGSTYMDYVEKAVNVIEELKEGNPDIRIHVEFTSIQNKVIRKAILKHIVRQHVHSLGLDTVEVANALNVLGYEELAYSVINKGENAIISLYEGAVKLLKELELERVHIHSLGFYICLVSKNCPVSVEDHRKALLFGSTVAAAKASHGEIVSLESTESGLDVPISDEGHKELEKLEKHLVRSGICGMEDFENGCICTPQYDALIIPTKVVSEPVATVGIGDAISATAFVAFLSKLK</sequence>
<feature type="binding site" evidence="7">
    <location>
        <position position="313"/>
    </location>
    <ligand>
        <name>Mg(2+)</name>
        <dbReference type="ChEBI" id="CHEBI:18420"/>
    </ligand>
</feature>
<evidence type="ECO:0000313" key="8">
    <source>
        <dbReference type="EMBL" id="SES64783.1"/>
    </source>
</evidence>
<keyword evidence="9" id="KW-1185">Reference proteome</keyword>
<comment type="cofactor">
    <cofactor evidence="7">
        <name>Mg(2+)</name>
        <dbReference type="ChEBI" id="CHEBI:18420"/>
    </cofactor>
    <text evidence="7">Binds 1 Mg(2+) ion per subunit.</text>
</comment>
<dbReference type="RefSeq" id="WP_091688355.1">
    <property type="nucleotide sequence ID" value="NZ_CAAGSJ010000004.1"/>
</dbReference>
<feature type="binding site" evidence="7">
    <location>
        <position position="282"/>
    </location>
    <ligand>
        <name>Mg(2+)</name>
        <dbReference type="ChEBI" id="CHEBI:18420"/>
    </ligand>
</feature>
<dbReference type="GO" id="GO:0000287">
    <property type="term" value="F:magnesium ion binding"/>
    <property type="evidence" value="ECO:0007669"/>
    <property type="project" value="InterPro"/>
</dbReference>
<keyword evidence="3 7" id="KW-0479">Metal-binding</keyword>
<dbReference type="EC" id="2.7.1.146" evidence="7"/>
<feature type="binding site" evidence="7">
    <location>
        <position position="471"/>
    </location>
    <ligand>
        <name>Mg(2+)</name>
        <dbReference type="ChEBI" id="CHEBI:18420"/>
    </ligand>
</feature>
<evidence type="ECO:0000256" key="2">
    <source>
        <dbReference type="ARBA" id="ARBA00022679"/>
    </source>
</evidence>
<evidence type="ECO:0000256" key="5">
    <source>
        <dbReference type="ARBA" id="ARBA00022842"/>
    </source>
</evidence>
<dbReference type="SUPFAM" id="SSF53613">
    <property type="entry name" value="Ribokinase-like"/>
    <property type="match status" value="1"/>
</dbReference>
<evidence type="ECO:0000256" key="1">
    <source>
        <dbReference type="ARBA" id="ARBA00022490"/>
    </source>
</evidence>
<dbReference type="NCBIfam" id="TIGR02045">
    <property type="entry name" value="P_fruct_ADP"/>
    <property type="match status" value="1"/>
</dbReference>
<dbReference type="EMBL" id="FOHQ01000001">
    <property type="protein sequence ID" value="SES64783.1"/>
    <property type="molecule type" value="Genomic_DNA"/>
</dbReference>
<keyword evidence="5 7" id="KW-0460">Magnesium</keyword>
<dbReference type="GO" id="GO:0006096">
    <property type="term" value="P:glycolytic process"/>
    <property type="evidence" value="ECO:0007669"/>
    <property type="project" value="UniProtKB-UniRule"/>
</dbReference>
<dbReference type="GO" id="GO:0005737">
    <property type="term" value="C:cytoplasm"/>
    <property type="evidence" value="ECO:0007669"/>
    <property type="project" value="UniProtKB-SubCell"/>
</dbReference>
<dbReference type="InterPro" id="IPR015990">
    <property type="entry name" value="ADP_PFK/GK_arc"/>
</dbReference>
<gene>
    <name evidence="7" type="primary">pfkC</name>
    <name evidence="8" type="ORF">SAMN04488587_0314</name>
</gene>
<comment type="pathway">
    <text evidence="7">Carbohydrate degradation; glycolysis.</text>
</comment>
<evidence type="ECO:0000256" key="3">
    <source>
        <dbReference type="ARBA" id="ARBA00022723"/>
    </source>
</evidence>
<dbReference type="InterPro" id="IPR007666">
    <property type="entry name" value="ADP_PFK/GK"/>
</dbReference>
<dbReference type="UniPathway" id="UPA00109"/>
<dbReference type="InterPro" id="IPR029056">
    <property type="entry name" value="Ribokinase-like"/>
</dbReference>
<dbReference type="Pfam" id="PF04587">
    <property type="entry name" value="ADP_PFK_GK"/>
    <property type="match status" value="1"/>
</dbReference>
<evidence type="ECO:0000256" key="7">
    <source>
        <dbReference type="HAMAP-Rule" id="MF_00561"/>
    </source>
</evidence>
<dbReference type="PANTHER" id="PTHR21208">
    <property type="entry name" value="ADP-DEPENDENT GLUCOKINASE"/>
    <property type="match status" value="1"/>
</dbReference>
<accession>A0A1H9Y7N3</accession>
<keyword evidence="2 7" id="KW-0808">Transferase</keyword>
<comment type="subcellular location">
    <subcellularLocation>
        <location evidence="7">Cytoplasm</location>
    </subcellularLocation>
</comment>
<dbReference type="OrthoDB" id="85200at2157"/>
<reference evidence="9" key="1">
    <citation type="submission" date="2016-10" db="EMBL/GenBank/DDBJ databases">
        <authorList>
            <person name="Varghese N."/>
            <person name="Submissions S."/>
        </authorList>
    </citation>
    <scope>NUCLEOTIDE SEQUENCE [LARGE SCALE GENOMIC DNA]</scope>
    <source>
        <strain evidence="9">SLH 33</strain>
    </source>
</reference>
<organism evidence="8 9">
    <name type="scientific">Methanococcoides vulcani</name>
    <dbReference type="NCBI Taxonomy" id="1353158"/>
    <lineage>
        <taxon>Archaea</taxon>
        <taxon>Methanobacteriati</taxon>
        <taxon>Methanobacteriota</taxon>
        <taxon>Stenosarchaea group</taxon>
        <taxon>Methanomicrobia</taxon>
        <taxon>Methanosarcinales</taxon>
        <taxon>Methanosarcinaceae</taxon>
        <taxon>Methanococcoides</taxon>
    </lineage>
</organism>
<dbReference type="PIRSF" id="PIRSF015883">
    <property type="entry name" value="ADP-Pfk_glckin"/>
    <property type="match status" value="1"/>
</dbReference>
<dbReference type="Proteomes" id="UP000243338">
    <property type="component" value="Unassembled WGS sequence"/>
</dbReference>
<keyword evidence="4 7" id="KW-0418">Kinase</keyword>
<proteinExistence type="inferred from homology"/>
<dbReference type="GO" id="GO:0006000">
    <property type="term" value="P:fructose metabolic process"/>
    <property type="evidence" value="ECO:0007669"/>
    <property type="project" value="InterPro"/>
</dbReference>
<dbReference type="PANTHER" id="PTHR21208:SF1">
    <property type="entry name" value="ADP-DEPENDENT GLUCOKINASE"/>
    <property type="match status" value="1"/>
</dbReference>
<feature type="active site" description="Proton acceptor" evidence="7">
    <location>
        <position position="471"/>
    </location>
</feature>
<comment type="similarity">
    <text evidence="7">Belongs to the carbohydrate kinase PfkC family.</text>
</comment>
<dbReference type="GO" id="GO:0008443">
    <property type="term" value="F:phosphofructokinase activity"/>
    <property type="evidence" value="ECO:0007669"/>
    <property type="project" value="InterPro"/>
</dbReference>